<sequence length="89" mass="10088">MSTKPTFTDVDGKKVVCAFLDQNGFEYLEVSLLDEATGSTERALLLNMYDAKKLHDATNQFMQRTIARNFADMNGQLSPTEREEMFGED</sequence>
<evidence type="ECO:0000313" key="2">
    <source>
        <dbReference type="Proteomes" id="UP000016943"/>
    </source>
</evidence>
<dbReference type="EMBL" id="CP006365">
    <property type="protein sequence ID" value="AGU14646.1"/>
    <property type="molecule type" value="Genomic_DNA"/>
</dbReference>
<dbReference type="STRING" id="1348662.CARG_02420"/>
<accession>U3GXD2</accession>
<gene>
    <name evidence="1" type="ORF">CARG_02420</name>
</gene>
<keyword evidence="2" id="KW-1185">Reference proteome</keyword>
<protein>
    <submittedName>
        <fullName evidence="1">Uncharacterized protein</fullName>
    </submittedName>
</protein>
<dbReference type="RefSeq" id="WP_020975788.1">
    <property type="nucleotide sequence ID" value="NC_022198.1"/>
</dbReference>
<name>U3GXD2_9CORY</name>
<organism evidence="1 2">
    <name type="scientific">Corynebacterium argentoratense DSM 44202</name>
    <dbReference type="NCBI Taxonomy" id="1348662"/>
    <lineage>
        <taxon>Bacteria</taxon>
        <taxon>Bacillati</taxon>
        <taxon>Actinomycetota</taxon>
        <taxon>Actinomycetes</taxon>
        <taxon>Mycobacteriales</taxon>
        <taxon>Corynebacteriaceae</taxon>
        <taxon>Corynebacterium</taxon>
    </lineage>
</organism>
<evidence type="ECO:0000313" key="1">
    <source>
        <dbReference type="EMBL" id="AGU14646.1"/>
    </source>
</evidence>
<dbReference type="HOGENOM" id="CLU_167429_0_0_11"/>
<dbReference type="AlphaFoldDB" id="U3GXD2"/>
<dbReference type="Proteomes" id="UP000016943">
    <property type="component" value="Chromosome"/>
</dbReference>
<reference evidence="1 2" key="1">
    <citation type="journal article" date="2013" name="Genome Announc.">
        <title>Whole-Genome Sequence of the Clinical Strain Corynebacterium argentoratense DSM 44202, Isolated from a Human Throat Specimen.</title>
        <authorList>
            <person name="Bomholt C."/>
            <person name="Glaub A."/>
            <person name="Gravermann K."/>
            <person name="Albersmeier A."/>
            <person name="Brinkrolf K."/>
            <person name="Ruckert C."/>
            <person name="Tauch A."/>
        </authorList>
    </citation>
    <scope>NUCLEOTIDE SEQUENCE [LARGE SCALE GENOMIC DNA]</scope>
    <source>
        <strain evidence="1">DSM 44202</strain>
    </source>
</reference>
<proteinExistence type="predicted"/>
<dbReference type="KEGG" id="caz:CARG_02420"/>
<dbReference type="PATRIC" id="fig|1348662.3.peg.480"/>
<dbReference type="GeneID" id="78249338"/>